<dbReference type="RefSeq" id="XP_033378115.1">
    <property type="nucleotide sequence ID" value="XM_033529532.1"/>
</dbReference>
<reference evidence="1" key="1">
    <citation type="journal article" date="2020" name="Stud. Mycol.">
        <title>101 Dothideomycetes genomes: a test case for predicting lifestyles and emergence of pathogens.</title>
        <authorList>
            <person name="Haridas S."/>
            <person name="Albert R."/>
            <person name="Binder M."/>
            <person name="Bloem J."/>
            <person name="Labutti K."/>
            <person name="Salamov A."/>
            <person name="Andreopoulos B."/>
            <person name="Baker S."/>
            <person name="Barry K."/>
            <person name="Bills G."/>
            <person name="Bluhm B."/>
            <person name="Cannon C."/>
            <person name="Castanera R."/>
            <person name="Culley D."/>
            <person name="Daum C."/>
            <person name="Ezra D."/>
            <person name="Gonzalez J."/>
            <person name="Henrissat B."/>
            <person name="Kuo A."/>
            <person name="Liang C."/>
            <person name="Lipzen A."/>
            <person name="Lutzoni F."/>
            <person name="Magnuson J."/>
            <person name="Mondo S."/>
            <person name="Nolan M."/>
            <person name="Ohm R."/>
            <person name="Pangilinan J."/>
            <person name="Park H.-J."/>
            <person name="Ramirez L."/>
            <person name="Alfaro M."/>
            <person name="Sun H."/>
            <person name="Tritt A."/>
            <person name="Yoshinaga Y."/>
            <person name="Zwiers L.-H."/>
            <person name="Turgeon B."/>
            <person name="Goodwin S."/>
            <person name="Spatafora J."/>
            <person name="Crous P."/>
            <person name="Grigoriev I."/>
        </authorList>
    </citation>
    <scope>NUCLEOTIDE SEQUENCE</scope>
    <source>
        <strain evidence="1">CBS 175.79</strain>
    </source>
</reference>
<dbReference type="AlphaFoldDB" id="A0A6A5XA90"/>
<proteinExistence type="predicted"/>
<organism evidence="1 2">
    <name type="scientific">Aaosphaeria arxii CBS 175.79</name>
    <dbReference type="NCBI Taxonomy" id="1450172"/>
    <lineage>
        <taxon>Eukaryota</taxon>
        <taxon>Fungi</taxon>
        <taxon>Dikarya</taxon>
        <taxon>Ascomycota</taxon>
        <taxon>Pezizomycotina</taxon>
        <taxon>Dothideomycetes</taxon>
        <taxon>Pleosporomycetidae</taxon>
        <taxon>Pleosporales</taxon>
        <taxon>Pleosporales incertae sedis</taxon>
        <taxon>Aaosphaeria</taxon>
    </lineage>
</organism>
<sequence length="61" mass="6778">MPSSTAAEKAIQTLLPQNITFKVHCGTCRPQPWIDNRTISFGVIAFCTALRWISLPSAQLF</sequence>
<gene>
    <name evidence="1" type="ORF">BU24DRAFT_428650</name>
</gene>
<dbReference type="EMBL" id="ML978078">
    <property type="protein sequence ID" value="KAF2009776.1"/>
    <property type="molecule type" value="Genomic_DNA"/>
</dbReference>
<dbReference type="Proteomes" id="UP000799778">
    <property type="component" value="Unassembled WGS sequence"/>
</dbReference>
<evidence type="ECO:0000313" key="2">
    <source>
        <dbReference type="Proteomes" id="UP000799778"/>
    </source>
</evidence>
<dbReference type="GeneID" id="54286929"/>
<evidence type="ECO:0000313" key="1">
    <source>
        <dbReference type="EMBL" id="KAF2009776.1"/>
    </source>
</evidence>
<protein>
    <submittedName>
        <fullName evidence="1">Uncharacterized protein</fullName>
    </submittedName>
</protein>
<name>A0A6A5XA90_9PLEO</name>
<accession>A0A6A5XA90</accession>
<keyword evidence="2" id="KW-1185">Reference proteome</keyword>